<dbReference type="Proteomes" id="UP000294902">
    <property type="component" value="Unassembled WGS sequence"/>
</dbReference>
<dbReference type="InterPro" id="IPR021136">
    <property type="entry name" value="Flagellar_hook_control-like_C"/>
</dbReference>
<keyword evidence="3" id="KW-0282">Flagellum</keyword>
<dbReference type="OrthoDB" id="1780022at2"/>
<dbReference type="RefSeq" id="WP_132250813.1">
    <property type="nucleotide sequence ID" value="NZ_SMAL01000002.1"/>
</dbReference>
<protein>
    <submittedName>
        <fullName evidence="3">Flagellar hook-length control protein FliK</fullName>
    </submittedName>
</protein>
<dbReference type="Gene3D" id="3.30.750.140">
    <property type="match status" value="1"/>
</dbReference>
<accession>A0A4R3MN57</accession>
<name>A0A4R3MN57_9FIRM</name>
<organism evidence="3 4">
    <name type="scientific">Natranaerovirga pectinivora</name>
    <dbReference type="NCBI Taxonomy" id="682400"/>
    <lineage>
        <taxon>Bacteria</taxon>
        <taxon>Bacillati</taxon>
        <taxon>Bacillota</taxon>
        <taxon>Clostridia</taxon>
        <taxon>Lachnospirales</taxon>
        <taxon>Natranaerovirgaceae</taxon>
        <taxon>Natranaerovirga</taxon>
    </lineage>
</organism>
<dbReference type="Pfam" id="PF02120">
    <property type="entry name" value="Flg_hook"/>
    <property type="match status" value="1"/>
</dbReference>
<evidence type="ECO:0000313" key="3">
    <source>
        <dbReference type="EMBL" id="TCT16425.1"/>
    </source>
</evidence>
<evidence type="ECO:0000313" key="4">
    <source>
        <dbReference type="Proteomes" id="UP000294902"/>
    </source>
</evidence>
<proteinExistence type="predicted"/>
<evidence type="ECO:0000256" key="1">
    <source>
        <dbReference type="SAM" id="MobiDB-lite"/>
    </source>
</evidence>
<reference evidence="3 4" key="1">
    <citation type="submission" date="2019-03" db="EMBL/GenBank/DDBJ databases">
        <title>Genomic Encyclopedia of Type Strains, Phase IV (KMG-IV): sequencing the most valuable type-strain genomes for metagenomic binning, comparative biology and taxonomic classification.</title>
        <authorList>
            <person name="Goeker M."/>
        </authorList>
    </citation>
    <scope>NUCLEOTIDE SEQUENCE [LARGE SCALE GENOMIC DNA]</scope>
    <source>
        <strain evidence="3 4">DSM 24629</strain>
    </source>
</reference>
<dbReference type="InterPro" id="IPR038610">
    <property type="entry name" value="FliK-like_C_sf"/>
</dbReference>
<comment type="caution">
    <text evidence="3">The sequence shown here is derived from an EMBL/GenBank/DDBJ whole genome shotgun (WGS) entry which is preliminary data.</text>
</comment>
<gene>
    <name evidence="3" type="ORF">EDC18_102444</name>
</gene>
<keyword evidence="3" id="KW-0969">Cilium</keyword>
<feature type="domain" description="Flagellar hook-length control protein-like C-terminal" evidence="2">
    <location>
        <begin position="269"/>
        <end position="349"/>
    </location>
</feature>
<dbReference type="AlphaFoldDB" id="A0A4R3MN57"/>
<evidence type="ECO:0000259" key="2">
    <source>
        <dbReference type="Pfam" id="PF02120"/>
    </source>
</evidence>
<keyword evidence="3" id="KW-0966">Cell projection</keyword>
<feature type="region of interest" description="Disordered" evidence="1">
    <location>
        <begin position="349"/>
        <end position="369"/>
    </location>
</feature>
<dbReference type="EMBL" id="SMAL01000002">
    <property type="protein sequence ID" value="TCT16425.1"/>
    <property type="molecule type" value="Genomic_DNA"/>
</dbReference>
<dbReference type="CDD" id="cd17470">
    <property type="entry name" value="T3SS_Flik_C"/>
    <property type="match status" value="1"/>
</dbReference>
<sequence>MEGFSIISTKVMSQETMNLKSPVKALGDNFSKIMDQYTKKSNKVEEASNNSVDNNFAEKKYQLSGKEIKPVEDTESLEKEEESIELKLIRIITEQLGITPEILMDYLSSMNLELKDLFTVDKLQDLTVEILEVSNILEILSDKELSQDIKLMFQEVRDLNHMVNDKEIEHLNTNIEKLPQETSKENYNFTNNFKDEESEKAHSGSTEKTNITIEVTEKDTIHKEVNSEVTSSFMEKFEQKLETFLQPHIETLDADTALDYEQIIKQIAEQIKVQIKPEITKMEFQLNPEHLGKINFSLISNQGSISARFVAQNQFVKEAIESQVVHLKESLDQQGIKVDKIEVVLSNEPFNQDKEKDSTQDNQKGSTKKNLKIQRINELMEEDLSEEVAIEEKNILEEESVINYTV</sequence>
<keyword evidence="4" id="KW-1185">Reference proteome</keyword>